<comment type="caution">
    <text evidence="2">The sequence shown here is derived from an EMBL/GenBank/DDBJ whole genome shotgun (WGS) entry which is preliminary data.</text>
</comment>
<accession>A0A0L6U8S6</accession>
<feature type="compositionally biased region" description="Basic and acidic residues" evidence="1">
    <location>
        <begin position="96"/>
        <end position="108"/>
    </location>
</feature>
<protein>
    <submittedName>
        <fullName evidence="2">Uncharacterized protein</fullName>
    </submittedName>
</protein>
<feature type="compositionally biased region" description="Low complexity" evidence="1">
    <location>
        <begin position="525"/>
        <end position="536"/>
    </location>
</feature>
<feature type="compositionally biased region" description="Basic residues" evidence="1">
    <location>
        <begin position="277"/>
        <end position="292"/>
    </location>
</feature>
<feature type="compositionally biased region" description="Basic residues" evidence="1">
    <location>
        <begin position="257"/>
        <end position="267"/>
    </location>
</feature>
<feature type="compositionally biased region" description="Low complexity" evidence="1">
    <location>
        <begin position="214"/>
        <end position="251"/>
    </location>
</feature>
<feature type="compositionally biased region" description="Polar residues" evidence="1">
    <location>
        <begin position="672"/>
        <end position="684"/>
    </location>
</feature>
<organism evidence="2 3">
    <name type="scientific">Puccinia sorghi</name>
    <dbReference type="NCBI Taxonomy" id="27349"/>
    <lineage>
        <taxon>Eukaryota</taxon>
        <taxon>Fungi</taxon>
        <taxon>Dikarya</taxon>
        <taxon>Basidiomycota</taxon>
        <taxon>Pucciniomycotina</taxon>
        <taxon>Pucciniomycetes</taxon>
        <taxon>Pucciniales</taxon>
        <taxon>Pucciniaceae</taxon>
        <taxon>Puccinia</taxon>
    </lineage>
</organism>
<feature type="compositionally biased region" description="Polar residues" evidence="1">
    <location>
        <begin position="548"/>
        <end position="566"/>
    </location>
</feature>
<name>A0A0L6U8S6_9BASI</name>
<feature type="region of interest" description="Disordered" evidence="1">
    <location>
        <begin position="165"/>
        <end position="725"/>
    </location>
</feature>
<feature type="compositionally biased region" description="Basic and acidic residues" evidence="1">
    <location>
        <begin position="183"/>
        <end position="195"/>
    </location>
</feature>
<feature type="compositionally biased region" description="Polar residues" evidence="1">
    <location>
        <begin position="647"/>
        <end position="663"/>
    </location>
</feature>
<feature type="compositionally biased region" description="Low complexity" evidence="1">
    <location>
        <begin position="685"/>
        <end position="696"/>
    </location>
</feature>
<feature type="compositionally biased region" description="Polar residues" evidence="1">
    <location>
        <begin position="505"/>
        <end position="518"/>
    </location>
</feature>
<dbReference type="STRING" id="27349.A0A0L6U8S6"/>
<dbReference type="Proteomes" id="UP000037035">
    <property type="component" value="Unassembled WGS sequence"/>
</dbReference>
<feature type="compositionally biased region" description="Polar residues" evidence="1">
    <location>
        <begin position="456"/>
        <end position="497"/>
    </location>
</feature>
<dbReference type="AlphaFoldDB" id="A0A0L6U8S6"/>
<dbReference type="EMBL" id="LAVV01014226">
    <property type="protein sequence ID" value="KNZ44943.1"/>
    <property type="molecule type" value="Genomic_DNA"/>
</dbReference>
<feature type="region of interest" description="Disordered" evidence="1">
    <location>
        <begin position="95"/>
        <end position="116"/>
    </location>
</feature>
<evidence type="ECO:0000313" key="3">
    <source>
        <dbReference type="Proteomes" id="UP000037035"/>
    </source>
</evidence>
<reference evidence="2 3" key="1">
    <citation type="submission" date="2015-08" db="EMBL/GenBank/DDBJ databases">
        <title>Next Generation Sequencing and Analysis of the Genome of Puccinia sorghi L Schw, the Causal Agent of Maize Common Rust.</title>
        <authorList>
            <person name="Rochi L."/>
            <person name="Burguener G."/>
            <person name="Darino M."/>
            <person name="Turjanski A."/>
            <person name="Kreff E."/>
            <person name="Dieguez M.J."/>
            <person name="Sacco F."/>
        </authorList>
    </citation>
    <scope>NUCLEOTIDE SEQUENCE [LARGE SCALE GENOMIC DNA]</scope>
    <source>
        <strain evidence="2 3">RO10H11247</strain>
    </source>
</reference>
<feature type="compositionally biased region" description="Polar residues" evidence="1">
    <location>
        <begin position="303"/>
        <end position="313"/>
    </location>
</feature>
<feature type="compositionally biased region" description="Polar residues" evidence="1">
    <location>
        <begin position="697"/>
        <end position="713"/>
    </location>
</feature>
<evidence type="ECO:0000256" key="1">
    <source>
        <dbReference type="SAM" id="MobiDB-lite"/>
    </source>
</evidence>
<evidence type="ECO:0000313" key="2">
    <source>
        <dbReference type="EMBL" id="KNZ44943.1"/>
    </source>
</evidence>
<feature type="compositionally biased region" description="Polar residues" evidence="1">
    <location>
        <begin position="365"/>
        <end position="382"/>
    </location>
</feature>
<dbReference type="OrthoDB" id="2507845at2759"/>
<dbReference type="VEuPathDB" id="FungiDB:VP01_865g3"/>
<proteinExistence type="predicted"/>
<gene>
    <name evidence="2" type="ORF">VP01_865g3</name>
</gene>
<feature type="region of interest" description="Disordered" evidence="1">
    <location>
        <begin position="1"/>
        <end position="21"/>
    </location>
</feature>
<keyword evidence="3" id="KW-1185">Reference proteome</keyword>
<sequence length="757" mass="83804">MSTSTQRRPPAETASIEFEPYNTSNRKAELLAFIYQVEPHAQVGSKVKVDQLRQLASKYLEKLKGLDHRRKHPDWRQGLADLNHQQGLHLNPQQGRLDHRQEPHHNHQPELTGPQAEVRQNLHLEHRRKSMSSLKKESLLKQEPSTWLLGNLCLLLQSKLVVDPHPESQNANCSPSRLPPPQDEPKPWHHLESQPKRYQKQAQDSLSDDEDASSDVSESGSFDSQSDTNKSNSSDSDSSDSLSSESEPSSLESDKRGARKRKGKAKAQPKPSEKITKYSKHTTRNSKKKHTPPPRSSRPLKSALSNKNKSITGRSRRSKNKIIEVDSGTEIDDRRYHTRSGYRPPPRPPSPDLDAVYYAEEGRQEANSYSRPQISSYLQDRNQLNHDMPPAPASNQYGHSPCPKRRRYIQLGGANQMFASGFDNPRDKDGPSASDWRFTPASVPFSSNPEPRHPSASYTAQTWNSGQPNFQFSQSNHQANTATTSQYQPNHRPTSASGFYHQPTHCPTSPAFSSQPNVAPSFGYNTSQSNVSQSSTPYDYSPHAFNSDPKTQNQSNPQEPDTSSGPRSAPSLRKDSSFNFSFAPGTVEQQAPPPSSVFGHSETLGNPPPPPSRFGQSGFQGNHPPAPPPSRFYPSAAQEKAPPPAPSTQLNQSSAGTTLSSRFSEAEIQAKPQLSQFGHSSFSSTPTIATTFRPTTSEPMTNNPFMPGVSSNLWDPKPAPPPPRATNLWGVKPILKSAPQAPMFSSSKKVYPPLIIP</sequence>